<evidence type="ECO:0000313" key="6">
    <source>
        <dbReference type="EMBL" id="KZL92013.1"/>
    </source>
</evidence>
<evidence type="ECO:0000256" key="3">
    <source>
        <dbReference type="ARBA" id="ARBA00022691"/>
    </source>
</evidence>
<dbReference type="RefSeq" id="WP_066621112.1">
    <property type="nucleotide sequence ID" value="NZ_FQXL01000004.1"/>
</dbReference>
<sequence length="211" mass="24295">MSLKYKVKRITRLHESCDICGLPMINCICGIVPRIQTNAKIWILSTEREFYRPSNTARLLKLANPDSTEIILWERTNIPEKLLENINSKIYEVYLLFPVEDEEGAVRKVEYNNSGKPPAFIIIDGTWKEARRILRKSDYLKRIPIISLEPTFKSKYDLRRGASEENLCTIEAAIEVLKANDELKDAEAIEEVFDLFLKSFKAGATGQKLKE</sequence>
<dbReference type="OrthoDB" id="370626at2"/>
<dbReference type="Pfam" id="PF03942">
    <property type="entry name" value="DTW"/>
    <property type="match status" value="1"/>
</dbReference>
<proteinExistence type="predicted"/>
<keyword evidence="2" id="KW-0808">Transferase</keyword>
<dbReference type="GO" id="GO:0016432">
    <property type="term" value="F:tRNA-uridine aminocarboxypropyltransferase activity"/>
    <property type="evidence" value="ECO:0007669"/>
    <property type="project" value="UniProtKB-EC"/>
</dbReference>
<evidence type="ECO:0000313" key="7">
    <source>
        <dbReference type="Proteomes" id="UP000076603"/>
    </source>
</evidence>
<evidence type="ECO:0000256" key="1">
    <source>
        <dbReference type="ARBA" id="ARBA00012386"/>
    </source>
</evidence>
<name>A0A162SY24_9CLOT</name>
<dbReference type="GO" id="GO:0008033">
    <property type="term" value="P:tRNA processing"/>
    <property type="evidence" value="ECO:0007669"/>
    <property type="project" value="UniProtKB-KW"/>
</dbReference>
<dbReference type="EC" id="2.5.1.25" evidence="1"/>
<dbReference type="PANTHER" id="PTHR21392">
    <property type="entry name" value="TRNA-URIDINE AMINOCARBOXYPROPYLTRANSFERASE 2"/>
    <property type="match status" value="1"/>
</dbReference>
<dbReference type="STRING" id="1121326.CLMAG_18190"/>
<keyword evidence="3" id="KW-0949">S-adenosyl-L-methionine</keyword>
<dbReference type="PATRIC" id="fig|1121326.3.peg.1803"/>
<dbReference type="AlphaFoldDB" id="A0A162SY24"/>
<gene>
    <name evidence="6" type="ORF">CLMAG_18190</name>
</gene>
<protein>
    <recommendedName>
        <fullName evidence="1">tRNA-uridine aminocarboxypropyltransferase</fullName>
        <ecNumber evidence="1">2.5.1.25</ecNumber>
    </recommendedName>
</protein>
<dbReference type="InterPro" id="IPR039262">
    <property type="entry name" value="DTWD2/TAPT"/>
</dbReference>
<feature type="domain" description="DTW" evidence="5">
    <location>
        <begin position="13"/>
        <end position="205"/>
    </location>
</feature>
<dbReference type="EMBL" id="LWAE01000002">
    <property type="protein sequence ID" value="KZL92013.1"/>
    <property type="molecule type" value="Genomic_DNA"/>
</dbReference>
<dbReference type="SMART" id="SM01144">
    <property type="entry name" value="DTW"/>
    <property type="match status" value="1"/>
</dbReference>
<keyword evidence="4" id="KW-0819">tRNA processing</keyword>
<keyword evidence="7" id="KW-1185">Reference proteome</keyword>
<evidence type="ECO:0000259" key="5">
    <source>
        <dbReference type="SMART" id="SM01144"/>
    </source>
</evidence>
<organism evidence="6 7">
    <name type="scientific">Clostridium magnum DSM 2767</name>
    <dbReference type="NCBI Taxonomy" id="1121326"/>
    <lineage>
        <taxon>Bacteria</taxon>
        <taxon>Bacillati</taxon>
        <taxon>Bacillota</taxon>
        <taxon>Clostridia</taxon>
        <taxon>Eubacteriales</taxon>
        <taxon>Clostridiaceae</taxon>
        <taxon>Clostridium</taxon>
    </lineage>
</organism>
<accession>A0A162SY24</accession>
<evidence type="ECO:0000256" key="2">
    <source>
        <dbReference type="ARBA" id="ARBA00022679"/>
    </source>
</evidence>
<dbReference type="Proteomes" id="UP000076603">
    <property type="component" value="Unassembled WGS sequence"/>
</dbReference>
<evidence type="ECO:0000256" key="4">
    <source>
        <dbReference type="ARBA" id="ARBA00022694"/>
    </source>
</evidence>
<reference evidence="6 7" key="1">
    <citation type="submission" date="2016-04" db="EMBL/GenBank/DDBJ databases">
        <title>Genome sequence of Clostridium magnum DSM 2767.</title>
        <authorList>
            <person name="Poehlein A."/>
            <person name="Uhlig R."/>
            <person name="Fischer R."/>
            <person name="Bahl H."/>
            <person name="Daniel R."/>
        </authorList>
    </citation>
    <scope>NUCLEOTIDE SEQUENCE [LARGE SCALE GENOMIC DNA]</scope>
    <source>
        <strain evidence="6 7">DSM 2767</strain>
    </source>
</reference>
<comment type="caution">
    <text evidence="6">The sequence shown here is derived from an EMBL/GenBank/DDBJ whole genome shotgun (WGS) entry which is preliminary data.</text>
</comment>
<dbReference type="PANTHER" id="PTHR21392:SF1">
    <property type="entry name" value="TRNA-URIDINE AMINOCARBOXYPROPYLTRANSFERASE"/>
    <property type="match status" value="1"/>
</dbReference>
<dbReference type="InterPro" id="IPR005636">
    <property type="entry name" value="DTW"/>
</dbReference>